<feature type="domain" description="LRRNT" evidence="5">
    <location>
        <begin position="754"/>
        <end position="786"/>
    </location>
</feature>
<keyword evidence="2" id="KW-0732">Signal</keyword>
<dbReference type="PROSITE" id="PS51450">
    <property type="entry name" value="LRR"/>
    <property type="match status" value="7"/>
</dbReference>
<evidence type="ECO:0000313" key="6">
    <source>
        <dbReference type="EMBL" id="TRY99889.1"/>
    </source>
</evidence>
<dbReference type="Pfam" id="PF00093">
    <property type="entry name" value="VWC"/>
    <property type="match status" value="1"/>
</dbReference>
<dbReference type="SUPFAM" id="SSF52047">
    <property type="entry name" value="RNI-like"/>
    <property type="match status" value="1"/>
</dbReference>
<protein>
    <recommendedName>
        <fullName evidence="5">LRRNT domain-containing protein</fullName>
    </recommendedName>
</protein>
<proteinExistence type="predicted"/>
<accession>A0A553RCH7</accession>
<dbReference type="InterPro" id="IPR001007">
    <property type="entry name" value="VWF_dom"/>
</dbReference>
<dbReference type="GO" id="GO:0030198">
    <property type="term" value="P:extracellular matrix organization"/>
    <property type="evidence" value="ECO:0007669"/>
    <property type="project" value="TreeGrafter"/>
</dbReference>
<dbReference type="GO" id="GO:0010811">
    <property type="term" value="P:positive regulation of cell-substrate adhesion"/>
    <property type="evidence" value="ECO:0007669"/>
    <property type="project" value="TreeGrafter"/>
</dbReference>
<evidence type="ECO:0000256" key="3">
    <source>
        <dbReference type="ARBA" id="ARBA00022737"/>
    </source>
</evidence>
<dbReference type="SMART" id="SM00013">
    <property type="entry name" value="LRRNT"/>
    <property type="match status" value="1"/>
</dbReference>
<dbReference type="FunFam" id="3.80.10.10:FF:001007">
    <property type="entry name" value="Si:dkey-32e6.6"/>
    <property type="match status" value="1"/>
</dbReference>
<dbReference type="Pfam" id="PF01462">
    <property type="entry name" value="LRRNT"/>
    <property type="match status" value="1"/>
</dbReference>
<dbReference type="SMART" id="SM00369">
    <property type="entry name" value="LRR_TYP"/>
    <property type="match status" value="18"/>
</dbReference>
<dbReference type="STRING" id="623744.A0A553RCH7"/>
<dbReference type="SMART" id="SM00365">
    <property type="entry name" value="LRR_SD22"/>
    <property type="match status" value="7"/>
</dbReference>
<dbReference type="PANTHER" id="PTHR46544:SF2">
    <property type="entry name" value="EXTRACELLULAR MATRIX PROTEIN 2-RELATED"/>
    <property type="match status" value="1"/>
</dbReference>
<dbReference type="GO" id="GO:0008201">
    <property type="term" value="F:heparin binding"/>
    <property type="evidence" value="ECO:0007669"/>
    <property type="project" value="TreeGrafter"/>
</dbReference>
<feature type="region of interest" description="Disordered" evidence="4">
    <location>
        <begin position="115"/>
        <end position="158"/>
    </location>
</feature>
<keyword evidence="1" id="KW-0433">Leucine-rich repeat</keyword>
<dbReference type="InterPro" id="IPR003591">
    <property type="entry name" value="Leu-rich_rpt_typical-subtyp"/>
</dbReference>
<organism evidence="6 7">
    <name type="scientific">Danionella cerebrum</name>
    <dbReference type="NCBI Taxonomy" id="2873325"/>
    <lineage>
        <taxon>Eukaryota</taxon>
        <taxon>Metazoa</taxon>
        <taxon>Chordata</taxon>
        <taxon>Craniata</taxon>
        <taxon>Vertebrata</taxon>
        <taxon>Euteleostomi</taxon>
        <taxon>Actinopterygii</taxon>
        <taxon>Neopterygii</taxon>
        <taxon>Teleostei</taxon>
        <taxon>Ostariophysi</taxon>
        <taxon>Cypriniformes</taxon>
        <taxon>Danionidae</taxon>
        <taxon>Danioninae</taxon>
        <taxon>Danionella</taxon>
    </lineage>
</organism>
<dbReference type="EMBL" id="SRMA01025032">
    <property type="protein sequence ID" value="TRY99889.1"/>
    <property type="molecule type" value="Genomic_DNA"/>
</dbReference>
<feature type="region of interest" description="Disordered" evidence="4">
    <location>
        <begin position="175"/>
        <end position="223"/>
    </location>
</feature>
<dbReference type="InterPro" id="IPR032675">
    <property type="entry name" value="LRR_dom_sf"/>
</dbReference>
<dbReference type="GO" id="GO:0031012">
    <property type="term" value="C:extracellular matrix"/>
    <property type="evidence" value="ECO:0007669"/>
    <property type="project" value="TreeGrafter"/>
</dbReference>
<dbReference type="SUPFAM" id="SSF52058">
    <property type="entry name" value="L domain-like"/>
    <property type="match status" value="1"/>
</dbReference>
<dbReference type="AlphaFoldDB" id="A0A553RCH7"/>
<feature type="compositionally biased region" description="Polar residues" evidence="4">
    <location>
        <begin position="120"/>
        <end position="137"/>
    </location>
</feature>
<dbReference type="PANTHER" id="PTHR46544">
    <property type="entry name" value="EXTRACELLULAR MATRIX PROTEIN 2-RELATED"/>
    <property type="match status" value="1"/>
</dbReference>
<dbReference type="FunFam" id="3.80.10.10:FF:000772">
    <property type="entry name" value="Extracellular matrix protein 2"/>
    <property type="match status" value="1"/>
</dbReference>
<dbReference type="Gene3D" id="2.10.70.10">
    <property type="entry name" value="Complement Module, domain 1"/>
    <property type="match status" value="1"/>
</dbReference>
<dbReference type="Gene3D" id="3.80.10.10">
    <property type="entry name" value="Ribonuclease Inhibitor"/>
    <property type="match status" value="3"/>
</dbReference>
<comment type="caution">
    <text evidence="6">The sequence shown here is derived from an EMBL/GenBank/DDBJ whole genome shotgun (WGS) entry which is preliminary data.</text>
</comment>
<evidence type="ECO:0000259" key="5">
    <source>
        <dbReference type="SMART" id="SM00013"/>
    </source>
</evidence>
<feature type="compositionally biased region" description="Acidic residues" evidence="4">
    <location>
        <begin position="201"/>
        <end position="216"/>
    </location>
</feature>
<dbReference type="InterPro" id="IPR001611">
    <property type="entry name" value="Leu-rich_rpt"/>
</dbReference>
<evidence type="ECO:0000313" key="7">
    <source>
        <dbReference type="Proteomes" id="UP000316079"/>
    </source>
</evidence>
<evidence type="ECO:0000256" key="2">
    <source>
        <dbReference type="ARBA" id="ARBA00022729"/>
    </source>
</evidence>
<evidence type="ECO:0000256" key="1">
    <source>
        <dbReference type="ARBA" id="ARBA00022614"/>
    </source>
</evidence>
<dbReference type="GO" id="GO:0070052">
    <property type="term" value="F:collagen V binding"/>
    <property type="evidence" value="ECO:0007669"/>
    <property type="project" value="TreeGrafter"/>
</dbReference>
<dbReference type="Proteomes" id="UP000316079">
    <property type="component" value="Unassembled WGS sequence"/>
</dbReference>
<dbReference type="InterPro" id="IPR043184">
    <property type="entry name" value="ECM2"/>
</dbReference>
<keyword evidence="3" id="KW-0677">Repeat</keyword>
<sequence>PIRQENEPSSLSSCRTSSTATDLFSKLSRLEQKTPTGFMFASIVAVPVDSSADWLDTLDFDDPFFPGLNSQCLVNGISLFEGAVWSPEPCSLCQCKYGAVSCRNIPCPARASPTLEIVGSKSNPTSVNKNAVKNRQTGNGNPPAVAKPPPSVPKNQAKKNQDVIVSLDTGELTKSHVIPGGPQFMRPIYYTNDDHDKDDTFENNSDSEDDDDDDDNSSFSRFRPAVRPLPIERWVMPPTIKPSLPRAEAAFALPTRRSMILPAGRPLPAPGGRVVDRRLGAAVIRSSTHMESLPAGCLLSEALIACGNTGITQMPIIRDSGVRSLFLADNKISKIPAFALAALPNLEWLDLSKNKLDDFSLPPNIFKNLTKLKRLSLDGNNLTKVPVLPPSLVELKINDNKLSGLTPHSFKGLSQLLTLELEDNYFHDGNVSPLAFKPLKKLIYLRMDDNRFRAIPSGLPESVQELHLSENKIEVIHSGLLNKTLNLRVLNLSKNRIREDRIHPRAWIHLQKLQFLDLSHNKLVHVPSFLPVGLRQLILHHNQIERIPGYVFGHLQPGLDSLQLSYNRLREDGVSEVSFLGLLNSLTELLLDHNQLRAIPRGLIQLKRLQHLRLNHNYISYVTLNSLCDITAREDSTLIAVHLENNLIERRLIPPTAFSCIRNYQSVLLRPQSSVVKGVGENVDTISNMATMQSVYVVFLFICTTHLPLDSTALPFEQTAFWDFGKDIDVKELMMMMDQEEGSAMDPYRPEHRTCPFGCRCHLRVVQCSDLGLGYVPNDIPTDTLLLDLQSNKIREIREGDFKGLSNLYALVLRYNQISKVHPKAFLPLKRLQKLYISHNHLTSIPKNLPSSLVELRIHDNLIKRIPAFSFTGLHNMHVIEMGRNPLQNSGFEPGAFVGLKLNYLRISEAKLTGIPKDLPSTLHELHLDSNQIQAIEVVDLSQYTQLHRLGLSSNQIRHIDHGALSYLSNLRELHLDNNRLPRVPNGLPQLKYLQVIYLHSNNITDVGVDDFCPRGFGVKKVFYNGISLFDNPIRYWEVQPATFRCVSDHMAVQFGNHKK</sequence>
<name>A0A553RCH7_9TELE</name>
<dbReference type="PRINTS" id="PR00019">
    <property type="entry name" value="LEURICHRPT"/>
</dbReference>
<dbReference type="SUPFAM" id="SSF57603">
    <property type="entry name" value="FnI-like domain"/>
    <property type="match status" value="1"/>
</dbReference>
<gene>
    <name evidence="6" type="ORF">DNTS_033996</name>
</gene>
<feature type="non-terminal residue" evidence="6">
    <location>
        <position position="1"/>
    </location>
</feature>
<dbReference type="InterPro" id="IPR000372">
    <property type="entry name" value="LRRNT"/>
</dbReference>
<evidence type="ECO:0000256" key="4">
    <source>
        <dbReference type="SAM" id="MobiDB-lite"/>
    </source>
</evidence>
<dbReference type="Pfam" id="PF13855">
    <property type="entry name" value="LRR_8"/>
    <property type="match status" value="7"/>
</dbReference>
<dbReference type="OrthoDB" id="676979at2759"/>
<dbReference type="SMART" id="SM00364">
    <property type="entry name" value="LRR_BAC"/>
    <property type="match status" value="10"/>
</dbReference>
<keyword evidence="7" id="KW-1185">Reference proteome</keyword>
<reference evidence="6 7" key="1">
    <citation type="journal article" date="2019" name="Sci. Data">
        <title>Hybrid genome assembly and annotation of Danionella translucida.</title>
        <authorList>
            <person name="Kadobianskyi M."/>
            <person name="Schulze L."/>
            <person name="Schuelke M."/>
            <person name="Judkewitz B."/>
        </authorList>
    </citation>
    <scope>NUCLEOTIDE SEQUENCE [LARGE SCALE GENOMIC DNA]</scope>
    <source>
        <strain evidence="6 7">Bolton</strain>
    </source>
</reference>